<accession>A0A125W2V3</accession>
<dbReference type="InterPro" id="IPR016624">
    <property type="entry name" value="UCP014753"/>
</dbReference>
<dbReference type="PANTHER" id="PTHR35339">
    <property type="entry name" value="LINALOOL DEHYDRATASE_ISOMERASE DOMAIN-CONTAINING PROTEIN"/>
    <property type="match status" value="1"/>
</dbReference>
<gene>
    <name evidence="3" type="ORF">HMPREF9498_02988</name>
</gene>
<evidence type="ECO:0000259" key="1">
    <source>
        <dbReference type="Pfam" id="PF10022"/>
    </source>
</evidence>
<reference evidence="3 4" key="1">
    <citation type="submission" date="2010-07" db="EMBL/GenBank/DDBJ databases">
        <authorList>
            <person name="Sid Ahmed O."/>
        </authorList>
    </citation>
    <scope>NUCLEOTIDE SEQUENCE [LARGE SCALE GENOMIC DNA]</scope>
    <source>
        <strain evidence="3 4">TX4248</strain>
    </source>
</reference>
<comment type="caution">
    <text evidence="3">The sequence shown here is derived from an EMBL/GenBank/DDBJ whole genome shotgun (WGS) entry which is preliminary data.</text>
</comment>
<dbReference type="GeneID" id="60894395"/>
<dbReference type="RefSeq" id="WP_002359866.1">
    <property type="nucleotide sequence ID" value="NZ_GL454487.1"/>
</dbReference>
<protein>
    <recommendedName>
        <fullName evidence="5">DUF2264 domain-containing protein</fullName>
    </recommendedName>
</protein>
<dbReference type="InterPro" id="IPR049349">
    <property type="entry name" value="DUF2264_N"/>
</dbReference>
<name>A0A125W2V3_ENTFL</name>
<dbReference type="Pfam" id="PF10022">
    <property type="entry name" value="DUF2264"/>
    <property type="match status" value="1"/>
</dbReference>
<dbReference type="PIRSF" id="PIRSF014753">
    <property type="entry name" value="UCP014753"/>
    <property type="match status" value="1"/>
</dbReference>
<evidence type="ECO:0008006" key="5">
    <source>
        <dbReference type="Google" id="ProtNLM"/>
    </source>
</evidence>
<proteinExistence type="predicted"/>
<dbReference type="HOGENOM" id="CLU_028269_1_1_9"/>
<dbReference type="EMBL" id="AEBR01000106">
    <property type="protein sequence ID" value="EFM81456.1"/>
    <property type="molecule type" value="Genomic_DNA"/>
</dbReference>
<feature type="domain" description="DUF2264" evidence="2">
    <location>
        <begin position="374"/>
        <end position="571"/>
    </location>
</feature>
<evidence type="ECO:0000313" key="3">
    <source>
        <dbReference type="EMBL" id="EFM81456.1"/>
    </source>
</evidence>
<dbReference type="Pfam" id="PF20938">
    <property type="entry name" value="DUF2264_C"/>
    <property type="match status" value="1"/>
</dbReference>
<sequence>MIQPRIRQNPFETYEEVAEGFEDLLAPLELFFDREYQGHLDLGTHGTVYSKGTRDAEAFLRPLWGLGPYVTQNESEYLNDFLTGIIEGTDPESSSYWGKTKDYDQLIVEMAALSTFLLLNKEKTWDQLTKEQQNNLHSWLIQANENIIPPNNWHFFRVLLNLAMKHCEMPYSKEQIAVDLAVIDRFYVGNGWYYDGVETQVDYYVSFAIHYYSLLYCRFAPEDTARVAIMKERATLFAQEFKYWFTQPGEAIPFGRSLTYRFAQVSFFSALVFADVEALPWGEIKGLISRHLHQWMNKDIFTTDGLLSVGYDYQNMVFAEGYNGPGSPYWAFKTFILLAVPKDHPYWQAETQPISFPEKHLPSPESRNYYQVNDAGTHGLMFPAGQFINYQAHAHDKYSKFVYSSHFGFSTIKSDYWYYEGAYDNCLALAEDDHYFRTKGLDDQYEILDDRIIHQWHPWSDVAIKTTIVPLEGQHLRIHEIETQRALVAYEGGFSIPLFDEKVTCVSDQMAEVKNAKGVSKVENINGFSEAAIIRTEPNTNLLYPLTELPYLKANLSKGKHLLISLVTGVLPNEQIEPVKVRLKENQLLVEEKVVILGN</sequence>
<dbReference type="InterPro" id="IPR049237">
    <property type="entry name" value="DUF2264_C"/>
</dbReference>
<dbReference type="AlphaFoldDB" id="A0A125W2V3"/>
<dbReference type="Proteomes" id="UP000004846">
    <property type="component" value="Unassembled WGS sequence"/>
</dbReference>
<feature type="domain" description="DUF2264" evidence="1">
    <location>
        <begin position="15"/>
        <end position="353"/>
    </location>
</feature>
<organism evidence="3 4">
    <name type="scientific">Enterococcus faecalis TX4248</name>
    <dbReference type="NCBI Taxonomy" id="749495"/>
    <lineage>
        <taxon>Bacteria</taxon>
        <taxon>Bacillati</taxon>
        <taxon>Bacillota</taxon>
        <taxon>Bacilli</taxon>
        <taxon>Lactobacillales</taxon>
        <taxon>Enterococcaceae</taxon>
        <taxon>Enterococcus</taxon>
    </lineage>
</organism>
<evidence type="ECO:0000259" key="2">
    <source>
        <dbReference type="Pfam" id="PF20938"/>
    </source>
</evidence>
<evidence type="ECO:0000313" key="4">
    <source>
        <dbReference type="Proteomes" id="UP000004846"/>
    </source>
</evidence>
<dbReference type="PANTHER" id="PTHR35339:SF4">
    <property type="entry name" value="LINALOOL DEHYDRATASE_ISOMERASE DOMAIN-CONTAINING PROTEIN"/>
    <property type="match status" value="1"/>
</dbReference>